<proteinExistence type="predicted"/>
<organism evidence="1 2">
    <name type="scientific">Prunus dulcis</name>
    <name type="common">Almond</name>
    <name type="synonym">Amygdalus dulcis</name>
    <dbReference type="NCBI Taxonomy" id="3755"/>
    <lineage>
        <taxon>Eukaryota</taxon>
        <taxon>Viridiplantae</taxon>
        <taxon>Streptophyta</taxon>
        <taxon>Embryophyta</taxon>
        <taxon>Tracheophyta</taxon>
        <taxon>Spermatophyta</taxon>
        <taxon>Magnoliopsida</taxon>
        <taxon>eudicotyledons</taxon>
        <taxon>Gunneridae</taxon>
        <taxon>Pentapetalae</taxon>
        <taxon>rosids</taxon>
        <taxon>fabids</taxon>
        <taxon>Rosales</taxon>
        <taxon>Rosaceae</taxon>
        <taxon>Amygdaloideae</taxon>
        <taxon>Amygdaleae</taxon>
        <taxon>Prunus</taxon>
    </lineage>
</organism>
<sequence>MTTPAEAVWFVPDHPAIGQNVIAGRRAASECRRVWKRGYCCAPASLQLLVAWPPLEPLEYFAEPMSPSNVCWAGERGLLRWQGQ</sequence>
<evidence type="ECO:0000313" key="1">
    <source>
        <dbReference type="EMBL" id="KAI5324461.1"/>
    </source>
</evidence>
<dbReference type="Proteomes" id="UP001054821">
    <property type="component" value="Chromosome 6"/>
</dbReference>
<keyword evidence="2" id="KW-1185">Reference proteome</keyword>
<dbReference type="EMBL" id="JAJFAZ020000006">
    <property type="protein sequence ID" value="KAI5324461.1"/>
    <property type="molecule type" value="Genomic_DNA"/>
</dbReference>
<gene>
    <name evidence="1" type="ORF">L3X38_033534</name>
</gene>
<evidence type="ECO:0000313" key="2">
    <source>
        <dbReference type="Proteomes" id="UP001054821"/>
    </source>
</evidence>
<comment type="caution">
    <text evidence="1">The sequence shown here is derived from an EMBL/GenBank/DDBJ whole genome shotgun (WGS) entry which is preliminary data.</text>
</comment>
<dbReference type="AlphaFoldDB" id="A0AAD4VH69"/>
<reference evidence="1 2" key="1">
    <citation type="journal article" date="2022" name="G3 (Bethesda)">
        <title>Whole-genome sequence and methylome profiling of the almond [Prunus dulcis (Mill.) D.A. Webb] cultivar 'Nonpareil'.</title>
        <authorList>
            <person name="D'Amico-Willman K.M."/>
            <person name="Ouma W.Z."/>
            <person name="Meulia T."/>
            <person name="Sideli G.M."/>
            <person name="Gradziel T.M."/>
            <person name="Fresnedo-Ramirez J."/>
        </authorList>
    </citation>
    <scope>NUCLEOTIDE SEQUENCE [LARGE SCALE GENOMIC DNA]</scope>
    <source>
        <strain evidence="1">Clone GOH B32 T37-40</strain>
    </source>
</reference>
<accession>A0AAD4VH69</accession>
<name>A0AAD4VH69_PRUDU</name>
<protein>
    <submittedName>
        <fullName evidence="1">Uncharacterized protein</fullName>
    </submittedName>
</protein>